<organism evidence="2 3">
    <name type="scientific">Oceanisphaera sediminis</name>
    <dbReference type="NCBI Taxonomy" id="981381"/>
    <lineage>
        <taxon>Bacteria</taxon>
        <taxon>Pseudomonadati</taxon>
        <taxon>Pseudomonadota</taxon>
        <taxon>Gammaproteobacteria</taxon>
        <taxon>Aeromonadales</taxon>
        <taxon>Aeromonadaceae</taxon>
        <taxon>Oceanisphaera</taxon>
    </lineage>
</organism>
<sequence length="71" mass="7653">MGAGVEPFILPNAAESPVDRPADNSVLNREATESGSRDREMPGMEFPSPHGWGYGVSREVTVSPLVLRTNI</sequence>
<dbReference type="EMBL" id="BAABDS010000027">
    <property type="protein sequence ID" value="GAA3711053.1"/>
    <property type="molecule type" value="Genomic_DNA"/>
</dbReference>
<proteinExistence type="predicted"/>
<reference evidence="3" key="1">
    <citation type="journal article" date="2019" name="Int. J. Syst. Evol. Microbiol.">
        <title>The Global Catalogue of Microorganisms (GCM) 10K type strain sequencing project: providing services to taxonomists for standard genome sequencing and annotation.</title>
        <authorList>
            <consortium name="The Broad Institute Genomics Platform"/>
            <consortium name="The Broad Institute Genome Sequencing Center for Infectious Disease"/>
            <person name="Wu L."/>
            <person name="Ma J."/>
        </authorList>
    </citation>
    <scope>NUCLEOTIDE SEQUENCE [LARGE SCALE GENOMIC DNA]</scope>
    <source>
        <strain evidence="3">JCM 17329</strain>
    </source>
</reference>
<protein>
    <submittedName>
        <fullName evidence="2">Uncharacterized protein</fullName>
    </submittedName>
</protein>
<feature type="region of interest" description="Disordered" evidence="1">
    <location>
        <begin position="1"/>
        <end position="53"/>
    </location>
</feature>
<gene>
    <name evidence="2" type="ORF">GCM10022421_18050</name>
</gene>
<comment type="caution">
    <text evidence="2">The sequence shown here is derived from an EMBL/GenBank/DDBJ whole genome shotgun (WGS) entry which is preliminary data.</text>
</comment>
<evidence type="ECO:0000256" key="1">
    <source>
        <dbReference type="SAM" id="MobiDB-lite"/>
    </source>
</evidence>
<evidence type="ECO:0000313" key="2">
    <source>
        <dbReference type="EMBL" id="GAA3711053.1"/>
    </source>
</evidence>
<dbReference type="Proteomes" id="UP001501479">
    <property type="component" value="Unassembled WGS sequence"/>
</dbReference>
<keyword evidence="3" id="KW-1185">Reference proteome</keyword>
<accession>A0ABP7DZ66</accession>
<evidence type="ECO:0000313" key="3">
    <source>
        <dbReference type="Proteomes" id="UP001501479"/>
    </source>
</evidence>
<feature type="compositionally biased region" description="Basic and acidic residues" evidence="1">
    <location>
        <begin position="30"/>
        <end position="42"/>
    </location>
</feature>
<name>A0ABP7DZ66_9GAMM</name>